<dbReference type="PANTHER" id="PTHR23240">
    <property type="entry name" value="DNA CROSS-LINK REPAIR PROTEIN PSO2/SNM1-RELATED"/>
    <property type="match status" value="1"/>
</dbReference>
<evidence type="ECO:0000256" key="1">
    <source>
        <dbReference type="ARBA" id="ARBA00022722"/>
    </source>
</evidence>
<dbReference type="GO" id="GO:0035312">
    <property type="term" value="F:5'-3' DNA exonuclease activity"/>
    <property type="evidence" value="ECO:0007669"/>
    <property type="project" value="TreeGrafter"/>
</dbReference>
<dbReference type="SUPFAM" id="SSF56281">
    <property type="entry name" value="Metallo-hydrolase/oxidoreductase"/>
    <property type="match status" value="1"/>
</dbReference>
<protein>
    <submittedName>
        <fullName evidence="4">Artemis isoform 1</fullName>
    </submittedName>
</protein>
<evidence type="ECO:0000313" key="5">
    <source>
        <dbReference type="Proteomes" id="UP000007151"/>
    </source>
</evidence>
<evidence type="ECO:0000256" key="2">
    <source>
        <dbReference type="ARBA" id="ARBA00022801"/>
    </source>
</evidence>
<dbReference type="Proteomes" id="UP000007151">
    <property type="component" value="Unassembled WGS sequence"/>
</dbReference>
<reference evidence="4 5" key="1">
    <citation type="journal article" date="2011" name="Cell">
        <title>The monarch butterfly genome yields insights into long-distance migration.</title>
        <authorList>
            <person name="Zhan S."/>
            <person name="Merlin C."/>
            <person name="Boore J.L."/>
            <person name="Reppert S.M."/>
        </authorList>
    </citation>
    <scope>NUCLEOTIDE SEQUENCE [LARGE SCALE GENOMIC DNA]</scope>
    <source>
        <strain evidence="4">F-2</strain>
    </source>
</reference>
<keyword evidence="2" id="KW-0378">Hydrolase</keyword>
<dbReference type="Gene3D" id="3.30.60.30">
    <property type="match status" value="1"/>
</dbReference>
<dbReference type="PANTHER" id="PTHR23240:SF8">
    <property type="entry name" value="PROTEIN ARTEMIS"/>
    <property type="match status" value="1"/>
</dbReference>
<gene>
    <name evidence="4" type="ORF">KGM_209112</name>
</gene>
<dbReference type="Gene3D" id="3.40.50.12650">
    <property type="match status" value="1"/>
</dbReference>
<organism evidence="4 5">
    <name type="scientific">Danaus plexippus plexippus</name>
    <dbReference type="NCBI Taxonomy" id="278856"/>
    <lineage>
        <taxon>Eukaryota</taxon>
        <taxon>Metazoa</taxon>
        <taxon>Ecdysozoa</taxon>
        <taxon>Arthropoda</taxon>
        <taxon>Hexapoda</taxon>
        <taxon>Insecta</taxon>
        <taxon>Pterygota</taxon>
        <taxon>Neoptera</taxon>
        <taxon>Endopterygota</taxon>
        <taxon>Lepidoptera</taxon>
        <taxon>Glossata</taxon>
        <taxon>Ditrysia</taxon>
        <taxon>Papilionoidea</taxon>
        <taxon>Nymphalidae</taxon>
        <taxon>Danainae</taxon>
        <taxon>Danaini</taxon>
        <taxon>Danaina</taxon>
        <taxon>Danaus</taxon>
        <taxon>Danaus</taxon>
    </lineage>
</organism>
<name>A0A212EZM6_DANPL</name>
<dbReference type="InParanoid" id="A0A212EZM6"/>
<evidence type="ECO:0000256" key="3">
    <source>
        <dbReference type="ARBA" id="ARBA00022839"/>
    </source>
</evidence>
<dbReference type="Gene3D" id="3.60.15.10">
    <property type="entry name" value="Ribonuclease Z/Hydroxyacylglutathione hydrolase-like"/>
    <property type="match status" value="1"/>
</dbReference>
<dbReference type="AlphaFoldDB" id="A0A212EZM6"/>
<dbReference type="InterPro" id="IPR036866">
    <property type="entry name" value="RibonucZ/Hydroxyglut_hydro"/>
</dbReference>
<evidence type="ECO:0000313" key="4">
    <source>
        <dbReference type="EMBL" id="OWR46940.1"/>
    </source>
</evidence>
<accession>A0A212EZM6</accession>
<proteinExistence type="predicted"/>
<keyword evidence="5" id="KW-1185">Reference proteome</keyword>
<dbReference type="GO" id="GO:0036297">
    <property type="term" value="P:interstrand cross-link repair"/>
    <property type="evidence" value="ECO:0007669"/>
    <property type="project" value="TreeGrafter"/>
</dbReference>
<dbReference type="EMBL" id="AGBW02011242">
    <property type="protein sequence ID" value="OWR46940.1"/>
    <property type="molecule type" value="Genomic_DNA"/>
</dbReference>
<comment type="caution">
    <text evidence="4">The sequence shown here is derived from an EMBL/GenBank/DDBJ whole genome shotgun (WGS) entry which is preliminary data.</text>
</comment>
<dbReference type="eggNOG" id="KOG1361">
    <property type="taxonomic scope" value="Eukaryota"/>
</dbReference>
<dbReference type="STRING" id="278856.A0A212EZM6"/>
<dbReference type="GO" id="GO:0006303">
    <property type="term" value="P:double-strand break repair via nonhomologous end joining"/>
    <property type="evidence" value="ECO:0007669"/>
    <property type="project" value="TreeGrafter"/>
</dbReference>
<keyword evidence="3" id="KW-0269">Exonuclease</keyword>
<dbReference type="GO" id="GO:0003684">
    <property type="term" value="F:damaged DNA binding"/>
    <property type="evidence" value="ECO:0007669"/>
    <property type="project" value="TreeGrafter"/>
</dbReference>
<keyword evidence="1" id="KW-0540">Nuclease</keyword>
<sequence length="465" mass="53453">MFRKAQTAFHGAIEELPGIYVDNFENAAKVNARAYFLSHCHADHMHGLSSEELMATLKKSGAKIYTTELSAAIIKTDVNKDIGDHVQSLKMGGTQILSFPSIPEQNIPELLLTVTLIPAGHSAGSTMFLFRTTTKTILFTGDFRMNPNDLPKYSALHDDGHPIKLTSLYVDTTFLSYNYDNFPKRSESIEKMCSEIKKWLSYEQNAVSLHTSAKYGYEFAFNEIYRRLGLKVHVPTERWSLYSSIQHLVPGVTNESTKIHLCKKHVTDQSHQLPKPLQATQEEDPGILIYITSVFYPKNVKPINHTRPSSKYDNPNFIRDRYYDEIWKPMVSDSWKNRFRQPFHPAWMDYCDPYHCNDYHKIACGLNRMTMRFKWFQSQCHIILNNMCSNYRGSLQYDVVDTKYCSYYVMFLRTGCPNVCPDVLEPVCCMSTVDSHVVLFKNSCEMEKANCKGGMLEGKLPVIRQ</sequence>
<dbReference type="GO" id="GO:0000723">
    <property type="term" value="P:telomere maintenance"/>
    <property type="evidence" value="ECO:0007669"/>
    <property type="project" value="TreeGrafter"/>
</dbReference>
<dbReference type="KEGG" id="dpl:KGM_209112"/>